<comment type="caution">
    <text evidence="2">The sequence shown here is derived from an EMBL/GenBank/DDBJ whole genome shotgun (WGS) entry which is preliminary data.</text>
</comment>
<dbReference type="HOGENOM" id="CLU_960060_0_0_1"/>
<organism evidence="2 3">
    <name type="scientific">Moniliophthora roreri (strain MCA 2997)</name>
    <name type="common">Cocoa frosty pod rot fungus</name>
    <name type="synonym">Crinipellis roreri</name>
    <dbReference type="NCBI Taxonomy" id="1381753"/>
    <lineage>
        <taxon>Eukaryota</taxon>
        <taxon>Fungi</taxon>
        <taxon>Dikarya</taxon>
        <taxon>Basidiomycota</taxon>
        <taxon>Agaricomycotina</taxon>
        <taxon>Agaricomycetes</taxon>
        <taxon>Agaricomycetidae</taxon>
        <taxon>Agaricales</taxon>
        <taxon>Marasmiineae</taxon>
        <taxon>Marasmiaceae</taxon>
        <taxon>Moniliophthora</taxon>
    </lineage>
</organism>
<evidence type="ECO:0000313" key="3">
    <source>
        <dbReference type="Proteomes" id="UP000017559"/>
    </source>
</evidence>
<dbReference type="AlphaFoldDB" id="V2X2U2"/>
<dbReference type="Proteomes" id="UP000017559">
    <property type="component" value="Unassembled WGS sequence"/>
</dbReference>
<proteinExistence type="predicted"/>
<evidence type="ECO:0000256" key="1">
    <source>
        <dbReference type="SAM" id="MobiDB-lite"/>
    </source>
</evidence>
<gene>
    <name evidence="2" type="ORF">Moror_11921</name>
</gene>
<dbReference type="EMBL" id="AWSO01000840">
    <property type="protein sequence ID" value="ESK87096.1"/>
    <property type="molecule type" value="Genomic_DNA"/>
</dbReference>
<dbReference type="KEGG" id="mrr:Moror_11921"/>
<feature type="compositionally biased region" description="Acidic residues" evidence="1">
    <location>
        <begin position="261"/>
        <end position="273"/>
    </location>
</feature>
<name>V2X2U2_MONRO</name>
<keyword evidence="3" id="KW-1185">Reference proteome</keyword>
<reference evidence="2 3" key="1">
    <citation type="journal article" date="2014" name="BMC Genomics">
        <title>Genome and secretome analysis of the hemibiotrophic fungal pathogen, Moniliophthora roreri, which causes frosty pod rot disease of cacao: mechanisms of the biotrophic and necrotrophic phases.</title>
        <authorList>
            <person name="Meinhardt L.W."/>
            <person name="Costa G.G.L."/>
            <person name="Thomazella D.P.T."/>
            <person name="Teixeira P.J.P.L."/>
            <person name="Carazzolle M.F."/>
            <person name="Schuster S.C."/>
            <person name="Carlson J.E."/>
            <person name="Guiltinan M.J."/>
            <person name="Mieczkowski P."/>
            <person name="Farmer A."/>
            <person name="Ramaraj T."/>
            <person name="Crozier J."/>
            <person name="Davis R.E."/>
            <person name="Shao J."/>
            <person name="Melnick R.L."/>
            <person name="Pereira G.A.G."/>
            <person name="Bailey B.A."/>
        </authorList>
    </citation>
    <scope>NUCLEOTIDE SEQUENCE [LARGE SCALE GENOMIC DNA]</scope>
    <source>
        <strain evidence="2 3">MCA 2997</strain>
    </source>
</reference>
<feature type="region of interest" description="Disordered" evidence="1">
    <location>
        <begin position="261"/>
        <end position="290"/>
    </location>
</feature>
<accession>V2X2U2</accession>
<sequence>MTMLKIDYYTESDDAGVFNPLLSHLSRIFSTKESPVESPRTIRALSLVVNEFSEYTTISLNAWNVSGISFEDSDTLPPCILSLQLEWDRPRSNHSSDDLKAVLVSFPLTTIETLEIQGFSEPEDIHDEEDDDRTPANNLVKYLDPLLRSTSVKRLVVCGLDDSGQLYAVLGTVRGSDSPTQPLVPAFPAVHTLVLVDSYLGYPDDPSNRHPLLTHLTDALRTRMKHGQKLEKLILRFCGGVTEELVASLKEVIKELDWDDMESVLDQDDEEGSESSLEPGGGGETSSDLY</sequence>
<evidence type="ECO:0000313" key="2">
    <source>
        <dbReference type="EMBL" id="ESK87096.1"/>
    </source>
</evidence>
<protein>
    <submittedName>
        <fullName evidence="2">Uncharacterized protein</fullName>
    </submittedName>
</protein>